<comment type="caution">
    <text evidence="1">The sequence shown here is derived from an EMBL/GenBank/DDBJ whole genome shotgun (WGS) entry which is preliminary data.</text>
</comment>
<gene>
    <name evidence="1" type="ORF">ADUPG1_006464</name>
</gene>
<evidence type="ECO:0008006" key="3">
    <source>
        <dbReference type="Google" id="ProtNLM"/>
    </source>
</evidence>
<organism evidence="1 2">
    <name type="scientific">Aduncisulcus paluster</name>
    <dbReference type="NCBI Taxonomy" id="2918883"/>
    <lineage>
        <taxon>Eukaryota</taxon>
        <taxon>Metamonada</taxon>
        <taxon>Carpediemonas-like organisms</taxon>
        <taxon>Aduncisulcus</taxon>
    </lineage>
</organism>
<dbReference type="EMBL" id="BQXS01009964">
    <property type="protein sequence ID" value="GKT32276.1"/>
    <property type="molecule type" value="Genomic_DNA"/>
</dbReference>
<evidence type="ECO:0000313" key="2">
    <source>
        <dbReference type="Proteomes" id="UP001057375"/>
    </source>
</evidence>
<name>A0ABQ5KIC4_9EUKA</name>
<sequence>MTQNQTRSKKPSQEPQLKSRCSEAIIRLQRQVELLRQKDTRRARSLSNFGEIELERLDKLKPDVTRRITQRTLLKAIITDNLDELLKCRDCMGLSPPTGEECVNFQRHADAIDWCQLDCTEQTERLWCVGLPFFLDGVVMVEKSGTSVLVVKAQCINLPLQERKLMNNTWEVGAFPHDGTIDAMEKLVAEVAALQKGFLVEVDGKQTRPRCYLHSIVADTPQRKAILGYEGRLICSKCKCQDTYLFLFDSVGMPKRKGEERDIQICLGRTRGICPRISQSYYWFR</sequence>
<accession>A0ABQ5KIC4</accession>
<proteinExistence type="predicted"/>
<reference evidence="1" key="1">
    <citation type="submission" date="2022-03" db="EMBL/GenBank/DDBJ databases">
        <title>Draft genome sequence of Aduncisulcus paluster, a free-living microaerophilic Fornicata.</title>
        <authorList>
            <person name="Yuyama I."/>
            <person name="Kume K."/>
            <person name="Tamura T."/>
            <person name="Inagaki Y."/>
            <person name="Hashimoto T."/>
        </authorList>
    </citation>
    <scope>NUCLEOTIDE SEQUENCE</scope>
    <source>
        <strain evidence="1">NY0171</strain>
    </source>
</reference>
<protein>
    <recommendedName>
        <fullName evidence="3">Nudix hydrolase domain-containing protein</fullName>
    </recommendedName>
</protein>
<keyword evidence="2" id="KW-1185">Reference proteome</keyword>
<dbReference type="Proteomes" id="UP001057375">
    <property type="component" value="Unassembled WGS sequence"/>
</dbReference>
<evidence type="ECO:0000313" key="1">
    <source>
        <dbReference type="EMBL" id="GKT32276.1"/>
    </source>
</evidence>